<accession>A0A2Z3YM17</accession>
<evidence type="ECO:0000256" key="2">
    <source>
        <dbReference type="ARBA" id="ARBA00023125"/>
    </source>
</evidence>
<dbReference type="AlphaFoldDB" id="A0A2Z3YM17"/>
<dbReference type="GO" id="GO:0003677">
    <property type="term" value="F:DNA binding"/>
    <property type="evidence" value="ECO:0007669"/>
    <property type="project" value="UniProtKB-KW"/>
</dbReference>
<dbReference type="PANTHER" id="PTHR33204:SF18">
    <property type="entry name" value="TRANSCRIPTIONAL REGULATORY PROTEIN"/>
    <property type="match status" value="1"/>
</dbReference>
<evidence type="ECO:0000256" key="1">
    <source>
        <dbReference type="ARBA" id="ARBA00023015"/>
    </source>
</evidence>
<dbReference type="EMBL" id="CP024988">
    <property type="protein sequence ID" value="AWT24942.1"/>
    <property type="molecule type" value="Genomic_DNA"/>
</dbReference>
<proteinExistence type="predicted"/>
<keyword evidence="1" id="KW-0805">Transcription regulation</keyword>
<dbReference type="InterPro" id="IPR011991">
    <property type="entry name" value="ArsR-like_HTH"/>
</dbReference>
<dbReference type="KEGG" id="cpre:Csp1_01140"/>
<dbReference type="Proteomes" id="UP000247696">
    <property type="component" value="Chromosome"/>
</dbReference>
<evidence type="ECO:0000313" key="5">
    <source>
        <dbReference type="EMBL" id="AWT24942.1"/>
    </source>
</evidence>
<sequence length="169" mass="18646">MKSDNNGTMVLESRLADRSAWTTTGRCPIEQTMKVVGSRNAMLILREAFYGTTRFEDFIDRVGMSSATASSNLKALTGAGLLTRRPYQEDGDRVRQEYVLTDAGSDLMPVIMGLFVWGSKHGELPTRVESVHTGCGEPVEVEVRCRAGHLLAPEDIELRLRGTGEESPR</sequence>
<evidence type="ECO:0000313" key="6">
    <source>
        <dbReference type="Proteomes" id="UP000247696"/>
    </source>
</evidence>
<name>A0A2Z3YM17_9CORY</name>
<dbReference type="CDD" id="cd00090">
    <property type="entry name" value="HTH_ARSR"/>
    <property type="match status" value="1"/>
</dbReference>
<evidence type="ECO:0000259" key="4">
    <source>
        <dbReference type="PROSITE" id="PS51118"/>
    </source>
</evidence>
<evidence type="ECO:0000256" key="3">
    <source>
        <dbReference type="ARBA" id="ARBA00023163"/>
    </source>
</evidence>
<organism evidence="5 6">
    <name type="scientific">Corynebacterium provencense</name>
    <dbReference type="NCBI Taxonomy" id="1737425"/>
    <lineage>
        <taxon>Bacteria</taxon>
        <taxon>Bacillati</taxon>
        <taxon>Actinomycetota</taxon>
        <taxon>Actinomycetes</taxon>
        <taxon>Mycobacteriales</taxon>
        <taxon>Corynebacteriaceae</taxon>
        <taxon>Corynebacterium</taxon>
    </lineage>
</organism>
<dbReference type="InterPro" id="IPR036390">
    <property type="entry name" value="WH_DNA-bd_sf"/>
</dbReference>
<dbReference type="InterPro" id="IPR036388">
    <property type="entry name" value="WH-like_DNA-bd_sf"/>
</dbReference>
<keyword evidence="2" id="KW-0238">DNA-binding</keyword>
<dbReference type="PANTHER" id="PTHR33204">
    <property type="entry name" value="TRANSCRIPTIONAL REGULATOR, MARR FAMILY"/>
    <property type="match status" value="1"/>
</dbReference>
<dbReference type="Pfam" id="PF01638">
    <property type="entry name" value="HxlR"/>
    <property type="match status" value="1"/>
</dbReference>
<dbReference type="InterPro" id="IPR002577">
    <property type="entry name" value="HTH_HxlR"/>
</dbReference>
<dbReference type="RefSeq" id="WP_227871119.1">
    <property type="nucleotide sequence ID" value="NZ_CP024988.1"/>
</dbReference>
<dbReference type="PROSITE" id="PS51118">
    <property type="entry name" value="HTH_HXLR"/>
    <property type="match status" value="1"/>
</dbReference>
<keyword evidence="3" id="KW-0804">Transcription</keyword>
<reference evidence="6" key="1">
    <citation type="submission" date="2017-11" db="EMBL/GenBank/DDBJ databases">
        <title>Otitis media/interna in a cat caused by the recently described species Corynebacterium provencense.</title>
        <authorList>
            <person name="Kittl S."/>
            <person name="Brodard I."/>
            <person name="Rychener L."/>
            <person name="Jores J."/>
            <person name="Roosje P."/>
            <person name="Gobeli Brawand S."/>
        </authorList>
    </citation>
    <scope>NUCLEOTIDE SEQUENCE [LARGE SCALE GENOMIC DNA]</scope>
    <source>
        <strain evidence="6">17KM38</strain>
    </source>
</reference>
<feature type="domain" description="HTH hxlR-type" evidence="4">
    <location>
        <begin position="27"/>
        <end position="126"/>
    </location>
</feature>
<gene>
    <name evidence="5" type="ORF">Csp1_01140</name>
</gene>
<keyword evidence="6" id="KW-1185">Reference proteome</keyword>
<dbReference type="Gene3D" id="1.10.10.10">
    <property type="entry name" value="Winged helix-like DNA-binding domain superfamily/Winged helix DNA-binding domain"/>
    <property type="match status" value="1"/>
</dbReference>
<protein>
    <submittedName>
        <fullName evidence="5">Putative HTH-type transcriptional regulator</fullName>
    </submittedName>
</protein>
<dbReference type="SUPFAM" id="SSF46785">
    <property type="entry name" value="Winged helix' DNA-binding domain"/>
    <property type="match status" value="1"/>
</dbReference>